<dbReference type="GeneID" id="63688270"/>
<feature type="signal peptide" evidence="1">
    <location>
        <begin position="1"/>
        <end position="18"/>
    </location>
</feature>
<evidence type="ECO:0000256" key="1">
    <source>
        <dbReference type="SAM" id="SignalP"/>
    </source>
</evidence>
<dbReference type="PANTHER" id="PTHR35192:SF2">
    <property type="entry name" value="APPLE DOMAIN-CONTAINING PROTEIN"/>
    <property type="match status" value="1"/>
</dbReference>
<name>M5G9I9_DACPD</name>
<keyword evidence="1" id="KW-0732">Signal</keyword>
<dbReference type="RefSeq" id="XP_040627370.1">
    <property type="nucleotide sequence ID" value="XM_040773208.1"/>
</dbReference>
<feature type="chain" id="PRO_5004067693" description="Protein CPL1-like domain-containing protein" evidence="1">
    <location>
        <begin position="19"/>
        <end position="218"/>
    </location>
</feature>
<keyword evidence="4" id="KW-1185">Reference proteome</keyword>
<gene>
    <name evidence="3" type="ORF">DACRYDRAFT_23351</name>
</gene>
<evidence type="ECO:0000313" key="3">
    <source>
        <dbReference type="EMBL" id="EJU00473.1"/>
    </source>
</evidence>
<dbReference type="STRING" id="1858805.M5G9I9"/>
<organism evidence="3 4">
    <name type="scientific">Dacryopinax primogenitus (strain DJM 731)</name>
    <name type="common">Brown rot fungus</name>
    <dbReference type="NCBI Taxonomy" id="1858805"/>
    <lineage>
        <taxon>Eukaryota</taxon>
        <taxon>Fungi</taxon>
        <taxon>Dikarya</taxon>
        <taxon>Basidiomycota</taxon>
        <taxon>Agaricomycotina</taxon>
        <taxon>Dacrymycetes</taxon>
        <taxon>Dacrymycetales</taxon>
        <taxon>Dacrymycetaceae</taxon>
        <taxon>Dacryopinax</taxon>
    </lineage>
</organism>
<dbReference type="HOGENOM" id="CLU_1266856_0_0_1"/>
<dbReference type="OrthoDB" id="439917at2759"/>
<dbReference type="Proteomes" id="UP000030653">
    <property type="component" value="Unassembled WGS sequence"/>
</dbReference>
<dbReference type="Pfam" id="PF21671">
    <property type="entry name" value="CPL1-like"/>
    <property type="match status" value="1"/>
</dbReference>
<evidence type="ECO:0000313" key="4">
    <source>
        <dbReference type="Proteomes" id="UP000030653"/>
    </source>
</evidence>
<dbReference type="EMBL" id="JH795867">
    <property type="protein sequence ID" value="EJU00473.1"/>
    <property type="molecule type" value="Genomic_DNA"/>
</dbReference>
<dbReference type="InterPro" id="IPR048661">
    <property type="entry name" value="CPL1-like"/>
</dbReference>
<dbReference type="PANTHER" id="PTHR35192">
    <property type="entry name" value="PROTEIN, PUTATIVE-RELATED"/>
    <property type="match status" value="1"/>
</dbReference>
<dbReference type="InterPro" id="IPR038955">
    <property type="entry name" value="PriA/CPL1_fungi"/>
</dbReference>
<proteinExistence type="predicted"/>
<protein>
    <recommendedName>
        <fullName evidence="2">Protein CPL1-like domain-containing protein</fullName>
    </recommendedName>
</protein>
<dbReference type="AlphaFoldDB" id="M5G9I9"/>
<evidence type="ECO:0000259" key="2">
    <source>
        <dbReference type="Pfam" id="PF21671"/>
    </source>
</evidence>
<sequence>MIFARLSALLLAVSGAFAATIGLRDTCAEVDSDLILDVDLVAVDFGHIGPICLCLSGIPGKVSKRFQRIPSLILVVDLITSDTLLSVPVQLLGALAVEEALTALVGSSPICNSSPSTRKRDTYTFNDRMCPKGLSLCGIQSSWSNTNWECIDTRSDLESCGGCLVGVMGTSGTGVDCTAIEGVEDVACNEAKCQVFSCASGYRVSDCGTSCVRTAPHT</sequence>
<reference evidence="3 4" key="1">
    <citation type="journal article" date="2012" name="Science">
        <title>The Paleozoic origin of enzymatic lignin decomposition reconstructed from 31 fungal genomes.</title>
        <authorList>
            <person name="Floudas D."/>
            <person name="Binder M."/>
            <person name="Riley R."/>
            <person name="Barry K."/>
            <person name="Blanchette R.A."/>
            <person name="Henrissat B."/>
            <person name="Martinez A.T."/>
            <person name="Otillar R."/>
            <person name="Spatafora J.W."/>
            <person name="Yadav J.S."/>
            <person name="Aerts A."/>
            <person name="Benoit I."/>
            <person name="Boyd A."/>
            <person name="Carlson A."/>
            <person name="Copeland A."/>
            <person name="Coutinho P.M."/>
            <person name="de Vries R.P."/>
            <person name="Ferreira P."/>
            <person name="Findley K."/>
            <person name="Foster B."/>
            <person name="Gaskell J."/>
            <person name="Glotzer D."/>
            <person name="Gorecki P."/>
            <person name="Heitman J."/>
            <person name="Hesse C."/>
            <person name="Hori C."/>
            <person name="Igarashi K."/>
            <person name="Jurgens J.A."/>
            <person name="Kallen N."/>
            <person name="Kersten P."/>
            <person name="Kohler A."/>
            <person name="Kuees U."/>
            <person name="Kumar T.K.A."/>
            <person name="Kuo A."/>
            <person name="LaButti K."/>
            <person name="Larrondo L.F."/>
            <person name="Lindquist E."/>
            <person name="Ling A."/>
            <person name="Lombard V."/>
            <person name="Lucas S."/>
            <person name="Lundell T."/>
            <person name="Martin R."/>
            <person name="McLaughlin D.J."/>
            <person name="Morgenstern I."/>
            <person name="Morin E."/>
            <person name="Murat C."/>
            <person name="Nagy L.G."/>
            <person name="Nolan M."/>
            <person name="Ohm R.A."/>
            <person name="Patyshakuliyeva A."/>
            <person name="Rokas A."/>
            <person name="Ruiz-Duenas F.J."/>
            <person name="Sabat G."/>
            <person name="Salamov A."/>
            <person name="Samejima M."/>
            <person name="Schmutz J."/>
            <person name="Slot J.C."/>
            <person name="St John F."/>
            <person name="Stenlid J."/>
            <person name="Sun H."/>
            <person name="Sun S."/>
            <person name="Syed K."/>
            <person name="Tsang A."/>
            <person name="Wiebenga A."/>
            <person name="Young D."/>
            <person name="Pisabarro A."/>
            <person name="Eastwood D.C."/>
            <person name="Martin F."/>
            <person name="Cullen D."/>
            <person name="Grigoriev I.V."/>
            <person name="Hibbett D.S."/>
        </authorList>
    </citation>
    <scope>NUCLEOTIDE SEQUENCE [LARGE SCALE GENOMIC DNA]</scope>
    <source>
        <strain evidence="3 4">DJM-731 SS1</strain>
    </source>
</reference>
<feature type="domain" description="Protein CPL1-like" evidence="2">
    <location>
        <begin position="148"/>
        <end position="212"/>
    </location>
</feature>
<accession>M5G9I9</accession>